<keyword evidence="3 6" id="KW-0812">Transmembrane</keyword>
<dbReference type="GO" id="GO:0015293">
    <property type="term" value="F:symporter activity"/>
    <property type="evidence" value="ECO:0007669"/>
    <property type="project" value="InterPro"/>
</dbReference>
<keyword evidence="2" id="KW-0813">Transport</keyword>
<reference evidence="7 8" key="1">
    <citation type="submission" date="2019-03" db="EMBL/GenBank/DDBJ databases">
        <title>Genomic Encyclopedia of Type Strains, Phase IV (KMG-IV): sequencing the most valuable type-strain genomes for metagenomic binning, comparative biology and taxonomic classification.</title>
        <authorList>
            <person name="Goeker M."/>
        </authorList>
    </citation>
    <scope>NUCLEOTIDE SEQUENCE [LARGE SCALE GENOMIC DNA]</scope>
    <source>
        <strain evidence="7 8">DSM 102940</strain>
    </source>
</reference>
<evidence type="ECO:0000313" key="8">
    <source>
        <dbReference type="Proteomes" id="UP000294919"/>
    </source>
</evidence>
<dbReference type="OrthoDB" id="9768885at2"/>
<evidence type="ECO:0000256" key="3">
    <source>
        <dbReference type="ARBA" id="ARBA00022692"/>
    </source>
</evidence>
<dbReference type="InterPro" id="IPR036458">
    <property type="entry name" value="Na:dicarbo_symporter_sf"/>
</dbReference>
<dbReference type="Gene3D" id="1.10.3860.10">
    <property type="entry name" value="Sodium:dicarboxylate symporter"/>
    <property type="match status" value="1"/>
</dbReference>
<keyword evidence="4 6" id="KW-1133">Transmembrane helix</keyword>
<protein>
    <submittedName>
        <fullName evidence="7">Sodium:dicarboxylate symporter family protein</fullName>
    </submittedName>
</protein>
<evidence type="ECO:0000256" key="2">
    <source>
        <dbReference type="ARBA" id="ARBA00022448"/>
    </source>
</evidence>
<gene>
    <name evidence="7" type="ORF">EV214_11242</name>
</gene>
<dbReference type="Proteomes" id="UP000294919">
    <property type="component" value="Unassembled WGS sequence"/>
</dbReference>
<evidence type="ECO:0000256" key="6">
    <source>
        <dbReference type="SAM" id="Phobius"/>
    </source>
</evidence>
<dbReference type="InterPro" id="IPR001991">
    <property type="entry name" value="Na-dicarboxylate_symporter"/>
</dbReference>
<sequence>MKSAEKNDIDKDVIDFVIPLCATIHLARDTITLVLLSMGVMMIAGTVPTFGMMLPFILMLGVTMVAAHGIPAWAQSIG</sequence>
<dbReference type="AlphaFoldDB" id="A0A4R2L5W4"/>
<name>A0A4R2L5W4_9FIRM</name>
<evidence type="ECO:0000313" key="7">
    <source>
        <dbReference type="EMBL" id="TCO74565.1"/>
    </source>
</evidence>
<comment type="subcellular location">
    <subcellularLocation>
        <location evidence="1">Membrane</location>
        <topology evidence="1">Multi-pass membrane protein</topology>
    </subcellularLocation>
</comment>
<proteinExistence type="predicted"/>
<evidence type="ECO:0000256" key="1">
    <source>
        <dbReference type="ARBA" id="ARBA00004141"/>
    </source>
</evidence>
<keyword evidence="5 6" id="KW-0472">Membrane</keyword>
<dbReference type="GO" id="GO:0016020">
    <property type="term" value="C:membrane"/>
    <property type="evidence" value="ECO:0007669"/>
    <property type="project" value="UniProtKB-SubCell"/>
</dbReference>
<feature type="transmembrane region" description="Helical" evidence="6">
    <location>
        <begin position="31"/>
        <end position="50"/>
    </location>
</feature>
<dbReference type="Pfam" id="PF00375">
    <property type="entry name" value="SDF"/>
    <property type="match status" value="1"/>
</dbReference>
<accession>A0A4R2L5W4</accession>
<dbReference type="SUPFAM" id="SSF118215">
    <property type="entry name" value="Proton glutamate symport protein"/>
    <property type="match status" value="1"/>
</dbReference>
<keyword evidence="8" id="KW-1185">Reference proteome</keyword>
<evidence type="ECO:0000256" key="5">
    <source>
        <dbReference type="ARBA" id="ARBA00023136"/>
    </source>
</evidence>
<evidence type="ECO:0000256" key="4">
    <source>
        <dbReference type="ARBA" id="ARBA00022989"/>
    </source>
</evidence>
<organism evidence="7 8">
    <name type="scientific">Marinisporobacter balticus</name>
    <dbReference type="NCBI Taxonomy" id="2018667"/>
    <lineage>
        <taxon>Bacteria</taxon>
        <taxon>Bacillati</taxon>
        <taxon>Bacillota</taxon>
        <taxon>Clostridia</taxon>
        <taxon>Peptostreptococcales</taxon>
        <taxon>Thermotaleaceae</taxon>
        <taxon>Marinisporobacter</taxon>
    </lineage>
</organism>
<comment type="caution">
    <text evidence="7">The sequence shown here is derived from an EMBL/GenBank/DDBJ whole genome shotgun (WGS) entry which is preliminary data.</text>
</comment>
<dbReference type="EMBL" id="SLWV01000012">
    <property type="protein sequence ID" value="TCO74565.1"/>
    <property type="molecule type" value="Genomic_DNA"/>
</dbReference>